<dbReference type="EMBL" id="JBFXLR010000004">
    <property type="protein sequence ID" value="KAL2858909.1"/>
    <property type="molecule type" value="Genomic_DNA"/>
</dbReference>
<sequence>MAEILGLVSGSITVAETASAVLKLKRLWNEVRDAPAYIDSLIDQLSLVHPLLTETETELGADEKLLASSSAARLSLNYCKKILWDLDGVAHDLRQQIEGKRRLSRGKTRVKVALGKETIYALQKRMQDSLQLLGIAQQTYLIALAKSQPRLVADQIRSLDGTTTALEQENETKTEKGLVRSPAKLRAANNAFTSYTLPWRYSGLFGSCTSHTCDTSDKAYHARIQMPTWIANRVWDFCAQRASHGWTYSLRQWSVRPESAEIFQAALRGNLPKIFQLFENGQASLYDRKPEGQTLLLLAVFSGSQQTITYLIDQGLSIHEPIYHQVTVLDLLVFLAVHRPEERFGDVLWSLKSMGELTDSVTALFDPYTKPRDTGDLGYYLFGSSSLTDLVLDEIHQAPPEYRFRSINWWTADPKILYNMLQADGHINPNMIRQQLFKQPRGSLNALAEMYFFNVPGCPDTMKRSLRKRTDFQDWRILVCWLLRGMESEELSIPKSSGRRLITPLFAGLERSVDFWEVSPRLIKQGKNRLQQSLVFWLEDLKAAGIDLQKYGQQETRLLREESGGDFAEWNDIGERSGRPRLASFRYGPEPEDWELVWEEVFVEDFVGDFFAFAELPPLMPGAWVD</sequence>
<reference evidence="1 2" key="1">
    <citation type="submission" date="2024-07" db="EMBL/GenBank/DDBJ databases">
        <title>Section-level genome sequencing and comparative genomics of Aspergillus sections Usti and Cavernicolus.</title>
        <authorList>
            <consortium name="Lawrence Berkeley National Laboratory"/>
            <person name="Nybo J.L."/>
            <person name="Vesth T.C."/>
            <person name="Theobald S."/>
            <person name="Frisvad J.C."/>
            <person name="Larsen T.O."/>
            <person name="Kjaerboelling I."/>
            <person name="Rothschild-Mancinelli K."/>
            <person name="Lyhne E.K."/>
            <person name="Kogle M.E."/>
            <person name="Barry K."/>
            <person name="Clum A."/>
            <person name="Na H."/>
            <person name="Ledsgaard L."/>
            <person name="Lin J."/>
            <person name="Lipzen A."/>
            <person name="Kuo A."/>
            <person name="Riley R."/>
            <person name="Mondo S."/>
            <person name="LaButti K."/>
            <person name="Haridas S."/>
            <person name="Pangalinan J."/>
            <person name="Salamov A.A."/>
            <person name="Simmons B.A."/>
            <person name="Magnuson J.K."/>
            <person name="Chen J."/>
            <person name="Drula E."/>
            <person name="Henrissat B."/>
            <person name="Wiebenga A."/>
            <person name="Lubbers R.J."/>
            <person name="Gomes A.C."/>
            <person name="Macurrencykelacurrency M.R."/>
            <person name="Stajich J."/>
            <person name="Grigoriev I.V."/>
            <person name="Mortensen U.H."/>
            <person name="De vries R.P."/>
            <person name="Baker S.E."/>
            <person name="Andersen M.R."/>
        </authorList>
    </citation>
    <scope>NUCLEOTIDE SEQUENCE [LARGE SCALE GENOMIC DNA]</scope>
    <source>
        <strain evidence="1 2">CBS 756.74</strain>
    </source>
</reference>
<dbReference type="GeneID" id="98159601"/>
<protein>
    <recommendedName>
        <fullName evidence="3">NACHT-NTPase and P-loop NTPases N-terminal domain-containing protein</fullName>
    </recommendedName>
</protein>
<gene>
    <name evidence="1" type="ORF">BJX68DRAFT_262433</name>
</gene>
<evidence type="ECO:0008006" key="3">
    <source>
        <dbReference type="Google" id="ProtNLM"/>
    </source>
</evidence>
<organism evidence="1 2">
    <name type="scientific">Aspergillus pseudodeflectus</name>
    <dbReference type="NCBI Taxonomy" id="176178"/>
    <lineage>
        <taxon>Eukaryota</taxon>
        <taxon>Fungi</taxon>
        <taxon>Dikarya</taxon>
        <taxon>Ascomycota</taxon>
        <taxon>Pezizomycotina</taxon>
        <taxon>Eurotiomycetes</taxon>
        <taxon>Eurotiomycetidae</taxon>
        <taxon>Eurotiales</taxon>
        <taxon>Aspergillaceae</taxon>
        <taxon>Aspergillus</taxon>
        <taxon>Aspergillus subgen. Nidulantes</taxon>
    </lineage>
</organism>
<dbReference type="Gene3D" id="1.25.40.20">
    <property type="entry name" value="Ankyrin repeat-containing domain"/>
    <property type="match status" value="1"/>
</dbReference>
<dbReference type="SUPFAM" id="SSF48403">
    <property type="entry name" value="Ankyrin repeat"/>
    <property type="match status" value="1"/>
</dbReference>
<dbReference type="Proteomes" id="UP001610444">
    <property type="component" value="Unassembled WGS sequence"/>
</dbReference>
<evidence type="ECO:0000313" key="1">
    <source>
        <dbReference type="EMBL" id="KAL2858909.1"/>
    </source>
</evidence>
<name>A0ABR4L2Z0_9EURO</name>
<dbReference type="InterPro" id="IPR036770">
    <property type="entry name" value="Ankyrin_rpt-contain_sf"/>
</dbReference>
<proteinExistence type="predicted"/>
<evidence type="ECO:0000313" key="2">
    <source>
        <dbReference type="Proteomes" id="UP001610444"/>
    </source>
</evidence>
<accession>A0ABR4L2Z0</accession>
<keyword evidence="2" id="KW-1185">Reference proteome</keyword>
<comment type="caution">
    <text evidence="1">The sequence shown here is derived from an EMBL/GenBank/DDBJ whole genome shotgun (WGS) entry which is preliminary data.</text>
</comment>
<dbReference type="RefSeq" id="XP_070903873.1">
    <property type="nucleotide sequence ID" value="XM_071044437.1"/>
</dbReference>